<sequence length="554" mass="60088">MLSRLRGAVPHHYRRRSGVHALVAQAPRALSSAAAERIVFASPHRTVPIPDETIWDVVAAQAAQIGERPAFVCGLTDESVSFQQLHDDALKVAAGLRADGIKKGDVVLMHSFNCMEYPATFLALSALGAVCSTASPLMLAKDLARQAQAANARAIITNRALESVAIEAAELVGLNKNCIYAMGTTPADSRVKSINELTRWSGKSDFIPSSLDPDAVAVLPFSSGTTGMPKGVALSGRNLMANTVQVTEIEDLGKTILGLLPFFHIYGLFLLHLGIYQGSTKVVLPRFEPETFLTAMTKHRIEKAHIAPPVALFLANHPLVDKFDLTATKFLVSGGAPMGKEVEGLVKKRIGVGVKQAYGMTEASPAVNYSEDDLRKEGSVGRLIPNTELRVRCTLIGKDLGANEPGELLYRGPQVMKGYLNNPKANQAVFTDDGFLCTGDIGLIDEDGFVFVLDRVKELIKYKAYQVPPAELEDVLNHHPAISDACCVRGKDPATGEEVPKAYVVRKDPMLTEQEVMDFVASKVPSYKKVRQVEFIEAIPKSPTGKILRRILQE</sequence>
<dbReference type="Pfam" id="PF00501">
    <property type="entry name" value="AMP-binding"/>
    <property type="match status" value="1"/>
</dbReference>
<dbReference type="Proteomes" id="UP001146120">
    <property type="component" value="Unassembled WGS sequence"/>
</dbReference>
<dbReference type="EMBL" id="DAKRPA010000035">
    <property type="protein sequence ID" value="DBA02172.1"/>
    <property type="molecule type" value="Genomic_DNA"/>
</dbReference>
<accession>A0AAV2Z9T7</accession>
<comment type="caution">
    <text evidence="5">The sequence shown here is derived from an EMBL/GenBank/DDBJ whole genome shotgun (WGS) entry which is preliminary data.</text>
</comment>
<name>A0AAV2Z9T7_9STRA</name>
<feature type="domain" description="AMP-binding enzyme C-terminal" evidence="4">
    <location>
        <begin position="471"/>
        <end position="546"/>
    </location>
</feature>
<keyword evidence="2" id="KW-0436">Ligase</keyword>
<evidence type="ECO:0000259" key="4">
    <source>
        <dbReference type="Pfam" id="PF13193"/>
    </source>
</evidence>
<dbReference type="GO" id="GO:0016405">
    <property type="term" value="F:CoA-ligase activity"/>
    <property type="evidence" value="ECO:0007669"/>
    <property type="project" value="TreeGrafter"/>
</dbReference>
<dbReference type="Gene3D" id="3.40.50.12780">
    <property type="entry name" value="N-terminal domain of ligase-like"/>
    <property type="match status" value="1"/>
</dbReference>
<evidence type="ECO:0000256" key="1">
    <source>
        <dbReference type="ARBA" id="ARBA00006432"/>
    </source>
</evidence>
<protein>
    <recommendedName>
        <fullName evidence="7">4-coumarate--CoA ligase</fullName>
    </recommendedName>
</protein>
<reference evidence="5" key="2">
    <citation type="journal article" date="2023" name="Microbiol Resour">
        <title>Decontamination and Annotation of the Draft Genome Sequence of the Oomycete Lagenidium giganteum ARSEF 373.</title>
        <authorList>
            <person name="Morgan W.R."/>
            <person name="Tartar A."/>
        </authorList>
    </citation>
    <scope>NUCLEOTIDE SEQUENCE</scope>
    <source>
        <strain evidence="5">ARSEF 373</strain>
    </source>
</reference>
<evidence type="ECO:0000256" key="2">
    <source>
        <dbReference type="ARBA" id="ARBA00022598"/>
    </source>
</evidence>
<dbReference type="Pfam" id="PF13193">
    <property type="entry name" value="AMP-binding_C"/>
    <property type="match status" value="1"/>
</dbReference>
<organism evidence="5 6">
    <name type="scientific">Lagenidium giganteum</name>
    <dbReference type="NCBI Taxonomy" id="4803"/>
    <lineage>
        <taxon>Eukaryota</taxon>
        <taxon>Sar</taxon>
        <taxon>Stramenopiles</taxon>
        <taxon>Oomycota</taxon>
        <taxon>Peronosporomycetes</taxon>
        <taxon>Pythiales</taxon>
        <taxon>Pythiaceae</taxon>
    </lineage>
</organism>
<dbReference type="InterPro" id="IPR000873">
    <property type="entry name" value="AMP-dep_synth/lig_dom"/>
</dbReference>
<dbReference type="InterPro" id="IPR042099">
    <property type="entry name" value="ANL_N_sf"/>
</dbReference>
<evidence type="ECO:0008006" key="7">
    <source>
        <dbReference type="Google" id="ProtNLM"/>
    </source>
</evidence>
<proteinExistence type="inferred from homology"/>
<gene>
    <name evidence="5" type="ORF">N0F65_004807</name>
</gene>
<evidence type="ECO:0000259" key="3">
    <source>
        <dbReference type="Pfam" id="PF00501"/>
    </source>
</evidence>
<dbReference type="InterPro" id="IPR025110">
    <property type="entry name" value="AMP-bd_C"/>
</dbReference>
<feature type="non-terminal residue" evidence="5">
    <location>
        <position position="554"/>
    </location>
</feature>
<evidence type="ECO:0000313" key="5">
    <source>
        <dbReference type="EMBL" id="DBA02172.1"/>
    </source>
</evidence>
<dbReference type="AlphaFoldDB" id="A0AAV2Z9T7"/>
<dbReference type="Gene3D" id="3.30.300.30">
    <property type="match status" value="1"/>
</dbReference>
<keyword evidence="6" id="KW-1185">Reference proteome</keyword>
<comment type="similarity">
    <text evidence="1">Belongs to the ATP-dependent AMP-binding enzyme family.</text>
</comment>
<dbReference type="InterPro" id="IPR045851">
    <property type="entry name" value="AMP-bd_C_sf"/>
</dbReference>
<dbReference type="PANTHER" id="PTHR24096:SF149">
    <property type="entry name" value="AMP-BINDING DOMAIN-CONTAINING PROTEIN-RELATED"/>
    <property type="match status" value="1"/>
</dbReference>
<dbReference type="PROSITE" id="PS00455">
    <property type="entry name" value="AMP_BINDING"/>
    <property type="match status" value="1"/>
</dbReference>
<dbReference type="InterPro" id="IPR020845">
    <property type="entry name" value="AMP-binding_CS"/>
</dbReference>
<dbReference type="SUPFAM" id="SSF56801">
    <property type="entry name" value="Acetyl-CoA synthetase-like"/>
    <property type="match status" value="1"/>
</dbReference>
<evidence type="ECO:0000313" key="6">
    <source>
        <dbReference type="Proteomes" id="UP001146120"/>
    </source>
</evidence>
<dbReference type="CDD" id="cd05911">
    <property type="entry name" value="Firefly_Luc_like"/>
    <property type="match status" value="1"/>
</dbReference>
<feature type="domain" description="AMP-dependent synthetase/ligase" evidence="3">
    <location>
        <begin position="60"/>
        <end position="420"/>
    </location>
</feature>
<reference evidence="5" key="1">
    <citation type="submission" date="2022-11" db="EMBL/GenBank/DDBJ databases">
        <authorList>
            <person name="Morgan W.R."/>
            <person name="Tartar A."/>
        </authorList>
    </citation>
    <scope>NUCLEOTIDE SEQUENCE</scope>
    <source>
        <strain evidence="5">ARSEF 373</strain>
    </source>
</reference>
<dbReference type="PANTHER" id="PTHR24096">
    <property type="entry name" value="LONG-CHAIN-FATTY-ACID--COA LIGASE"/>
    <property type="match status" value="1"/>
</dbReference>